<dbReference type="Proteomes" id="UP000231293">
    <property type="component" value="Unassembled WGS sequence"/>
</dbReference>
<accession>A0A2N9WUI0</accession>
<evidence type="ECO:0000256" key="3">
    <source>
        <dbReference type="SAM" id="SignalP"/>
    </source>
</evidence>
<dbReference type="RefSeq" id="WP_100113502.1">
    <property type="nucleotide sequence ID" value="NZ_MDVB01000055.1"/>
</dbReference>
<feature type="domain" description="Autotransporter" evidence="4">
    <location>
        <begin position="576"/>
        <end position="849"/>
    </location>
</feature>
<dbReference type="SMART" id="SM00869">
    <property type="entry name" value="Autotransporter"/>
    <property type="match status" value="1"/>
</dbReference>
<name>A0A2N9WUI0_9NEIS</name>
<dbReference type="AlphaFoldDB" id="A0A2N9WUI0"/>
<dbReference type="InterPro" id="IPR012332">
    <property type="entry name" value="Autotransporter_pectin_lyase_C"/>
</dbReference>
<feature type="compositionally biased region" description="Low complexity" evidence="2">
    <location>
        <begin position="518"/>
        <end position="532"/>
    </location>
</feature>
<dbReference type="Pfam" id="PF03797">
    <property type="entry name" value="Autotransporter"/>
    <property type="match status" value="1"/>
</dbReference>
<protein>
    <recommendedName>
        <fullName evidence="4">Autotransporter domain-containing protein</fullName>
    </recommendedName>
</protein>
<dbReference type="InterPro" id="IPR003991">
    <property type="entry name" value="Pertactin_virulence_factor"/>
</dbReference>
<feature type="region of interest" description="Disordered" evidence="2">
    <location>
        <begin position="512"/>
        <end position="542"/>
    </location>
</feature>
<dbReference type="EMBL" id="MDVB01000055">
    <property type="protein sequence ID" value="PIT16254.1"/>
    <property type="molecule type" value="Genomic_DNA"/>
</dbReference>
<reference evidence="5 6" key="1">
    <citation type="journal article" date="2017" name="MBio">
        <title>Type VI secretion-mediated competition in the bee gut microbiome.</title>
        <authorList>
            <person name="Steele M.I."/>
            <person name="Kwong W.K."/>
            <person name="Powell J.E."/>
            <person name="Whiteley M."/>
            <person name="Moran N.A."/>
        </authorList>
    </citation>
    <scope>NUCLEOTIDE SEQUENCE [LARGE SCALE GENOMIC DNA]</scope>
    <source>
        <strain evidence="5 6">App2-2</strain>
    </source>
</reference>
<evidence type="ECO:0000256" key="1">
    <source>
        <dbReference type="ARBA" id="ARBA00022729"/>
    </source>
</evidence>
<evidence type="ECO:0000259" key="4">
    <source>
        <dbReference type="PROSITE" id="PS51208"/>
    </source>
</evidence>
<comment type="caution">
    <text evidence="5">The sequence shown here is derived from an EMBL/GenBank/DDBJ whole genome shotgun (WGS) entry which is preliminary data.</text>
</comment>
<evidence type="ECO:0000313" key="5">
    <source>
        <dbReference type="EMBL" id="PIT16254.1"/>
    </source>
</evidence>
<dbReference type="GO" id="GO:0019867">
    <property type="term" value="C:outer membrane"/>
    <property type="evidence" value="ECO:0007669"/>
    <property type="project" value="InterPro"/>
</dbReference>
<dbReference type="InterPro" id="IPR011050">
    <property type="entry name" value="Pectin_lyase_fold/virulence"/>
</dbReference>
<feature type="signal peptide" evidence="3">
    <location>
        <begin position="1"/>
        <end position="27"/>
    </location>
</feature>
<dbReference type="SUPFAM" id="SSF51126">
    <property type="entry name" value="Pectin lyase-like"/>
    <property type="match status" value="1"/>
</dbReference>
<dbReference type="PANTHER" id="PTHR35037">
    <property type="entry name" value="C-TERMINAL REGION OF AIDA-LIKE PROTEIN"/>
    <property type="match status" value="1"/>
</dbReference>
<dbReference type="PANTHER" id="PTHR35037:SF2">
    <property type="match status" value="1"/>
</dbReference>
<gene>
    <name evidence="5" type="ORF">BGI32_04840</name>
</gene>
<keyword evidence="1 3" id="KW-0732">Signal</keyword>
<dbReference type="PROSITE" id="PS51208">
    <property type="entry name" value="AUTOTRANSPORTER"/>
    <property type="match status" value="1"/>
</dbReference>
<dbReference type="NCBIfam" id="TIGR01414">
    <property type="entry name" value="autotrans_barl"/>
    <property type="match status" value="1"/>
</dbReference>
<dbReference type="InterPro" id="IPR051551">
    <property type="entry name" value="Autotransporter_adhesion"/>
</dbReference>
<organism evidence="5 6">
    <name type="scientific">Snodgrassella alvi</name>
    <dbReference type="NCBI Taxonomy" id="1196083"/>
    <lineage>
        <taxon>Bacteria</taxon>
        <taxon>Pseudomonadati</taxon>
        <taxon>Pseudomonadota</taxon>
        <taxon>Betaproteobacteria</taxon>
        <taxon>Neisseriales</taxon>
        <taxon>Neisseriaceae</taxon>
        <taxon>Snodgrassella</taxon>
    </lineage>
</organism>
<feature type="chain" id="PRO_5014783264" description="Autotransporter domain-containing protein" evidence="3">
    <location>
        <begin position="28"/>
        <end position="849"/>
    </location>
</feature>
<dbReference type="InterPro" id="IPR036709">
    <property type="entry name" value="Autotransporte_beta_dom_sf"/>
</dbReference>
<dbReference type="SUPFAM" id="SSF103515">
    <property type="entry name" value="Autotransporter"/>
    <property type="match status" value="1"/>
</dbReference>
<evidence type="ECO:0000256" key="2">
    <source>
        <dbReference type="SAM" id="MobiDB-lite"/>
    </source>
</evidence>
<dbReference type="PRINTS" id="PR01484">
    <property type="entry name" value="PRTACTNFAMLY"/>
</dbReference>
<proteinExistence type="predicted"/>
<dbReference type="InterPro" id="IPR004899">
    <property type="entry name" value="Pertactin_central"/>
</dbReference>
<dbReference type="InterPro" id="IPR005546">
    <property type="entry name" value="Autotransporte_beta"/>
</dbReference>
<dbReference type="Gene3D" id="2.40.128.130">
    <property type="entry name" value="Autotransporter beta-domain"/>
    <property type="match status" value="1"/>
</dbReference>
<evidence type="ECO:0000313" key="6">
    <source>
        <dbReference type="Proteomes" id="UP000231293"/>
    </source>
</evidence>
<dbReference type="Gene3D" id="2.160.20.20">
    <property type="match status" value="1"/>
</dbReference>
<dbReference type="Pfam" id="PF03212">
    <property type="entry name" value="Pertactin"/>
    <property type="match status" value="1"/>
</dbReference>
<dbReference type="InterPro" id="IPR006315">
    <property type="entry name" value="OM_autotransptr_brl_dom"/>
</dbReference>
<sequence>MKKVNSDILLFKISVGALSIIPLFANATMTIDDSNIGNYTNTGITANDDNVEIKTTSATAPHIDMNSRGIAISAKNGKVLTIGETGSTDKFIIRNNAAGNYNSVYGLHIISANVIANSELEVSLKDGSGIYIASKGSGLFQKKVSITGIENGQFIGIRTYNNSAASSSTGTFNKEVKITAAGQDSYGIYSQRNNKPNALGPKLIFKDKVTIKMSGSNNAHGIVFDQIPFKNNNPEPDGGSVIHLENGVDLTTGHGTSISMQQVGGKLEINSGLNKNQIISEDNQHYNAIEALAGEVDIAGKSNIKGDVYSSASKLIEGSDVITKGVINFKLANGSTLLTSMENNALSNSKDKGEINLAISGYDSQWKMTDSSSIDSLILGDNAKVSFGYAYAAPSLAASLDGTNAMTLSSGSLAGNGIFEMRTAIGKTFAHDLLKITGSQQAAGNHKIAIVDNKTGAATVTGNEKFTLVETEGGGANFGLSSPSFDIGAYQFNTLTKVSNNRGAGTEDWVLSGSIASNDNNNNNTNDNGGQNKPVSPKPQLTHTAQNAASILNSNYLMSYVETQTLLQRMGQIRTNNTSHGETWERIYIGKLSSFNDKRLSDFDMNYYGLQFGIDRKLDHNNEDIYYGIMGGLSKGDVNHNVGDGNTKSYSVALYATLQSQTGFYMDGLVKYMYMSNKFNSLTGGGYNVKGHGNTEGFSIGTEIGKRVQLSSARQNAQGWYLEPQAQLTFSHQNGATINATNGLTTKLGSYNSLIARASIILGYTIQNNENPVDIYFKTGYLKEFGGETSYTFNHAAREKYDFGGNWWDNGIGINMKLNQRHNFYGDVVYSLGNKFDRKQVNVGYRFDF</sequence>